<keyword evidence="1" id="KW-0472">Membrane</keyword>
<evidence type="ECO:0000313" key="2">
    <source>
        <dbReference type="EMBL" id="AKU70189.1"/>
    </source>
</evidence>
<feature type="transmembrane region" description="Helical" evidence="1">
    <location>
        <begin position="32"/>
        <end position="50"/>
    </location>
</feature>
<dbReference type="KEGG" id="pfus:ADJ77_10330"/>
<name>A0A0K1NM81_9BACT</name>
<evidence type="ECO:0000313" key="3">
    <source>
        <dbReference type="EMBL" id="QUB85808.1"/>
    </source>
</evidence>
<proteinExistence type="predicted"/>
<organism evidence="2 4">
    <name type="scientific">Prevotella fusca JCM 17724</name>
    <dbReference type="NCBI Taxonomy" id="1236517"/>
    <lineage>
        <taxon>Bacteria</taxon>
        <taxon>Pseudomonadati</taxon>
        <taxon>Bacteroidota</taxon>
        <taxon>Bacteroidia</taxon>
        <taxon>Bacteroidales</taxon>
        <taxon>Prevotellaceae</taxon>
        <taxon>Prevotella</taxon>
    </lineage>
</organism>
<feature type="transmembrane region" description="Helical" evidence="1">
    <location>
        <begin position="359"/>
        <end position="381"/>
    </location>
</feature>
<keyword evidence="5" id="KW-1185">Reference proteome</keyword>
<reference evidence="2 4" key="1">
    <citation type="submission" date="2015-07" db="EMBL/GenBank/DDBJ databases">
        <authorList>
            <person name="Noorani M."/>
        </authorList>
    </citation>
    <scope>NUCLEOTIDE SEQUENCE [LARGE SCALE GENOMIC DNA]</scope>
    <source>
        <strain evidence="2 4">W1435</strain>
    </source>
</reference>
<feature type="transmembrane region" description="Helical" evidence="1">
    <location>
        <begin position="387"/>
        <end position="408"/>
    </location>
</feature>
<evidence type="ECO:0000313" key="5">
    <source>
        <dbReference type="Proteomes" id="UP000682005"/>
    </source>
</evidence>
<dbReference type="OrthoDB" id="1014144at2"/>
<feature type="transmembrane region" description="Helical" evidence="1">
    <location>
        <begin position="120"/>
        <end position="136"/>
    </location>
</feature>
<reference evidence="3 5" key="2">
    <citation type="submission" date="2021-03" db="EMBL/GenBank/DDBJ databases">
        <title>Human Oral Microbial Genomes.</title>
        <authorList>
            <person name="Johnston C.D."/>
            <person name="Chen T."/>
            <person name="Dewhirst F.E."/>
        </authorList>
    </citation>
    <scope>NUCLEOTIDE SEQUENCE [LARGE SCALE GENOMIC DNA]</scope>
    <source>
        <strain evidence="3 5">W1435</strain>
    </source>
</reference>
<dbReference type="Pfam" id="PF18940">
    <property type="entry name" value="DUF5687"/>
    <property type="match status" value="1"/>
</dbReference>
<dbReference type="EMBL" id="CP072369">
    <property type="protein sequence ID" value="QUB85808.1"/>
    <property type="molecule type" value="Genomic_DNA"/>
</dbReference>
<feature type="transmembrane region" description="Helical" evidence="1">
    <location>
        <begin position="62"/>
        <end position="81"/>
    </location>
</feature>
<evidence type="ECO:0000313" key="4">
    <source>
        <dbReference type="Proteomes" id="UP000060345"/>
    </source>
</evidence>
<feature type="transmembrane region" description="Helical" evidence="1">
    <location>
        <begin position="142"/>
        <end position="161"/>
    </location>
</feature>
<dbReference type="EMBL" id="CP012075">
    <property type="protein sequence ID" value="AKU70189.1"/>
    <property type="molecule type" value="Genomic_DNA"/>
</dbReference>
<feature type="transmembrane region" description="Helical" evidence="1">
    <location>
        <begin position="457"/>
        <end position="477"/>
    </location>
</feature>
<dbReference type="Proteomes" id="UP000060345">
    <property type="component" value="Chromosome 2"/>
</dbReference>
<dbReference type="AlphaFoldDB" id="A0A0K1NM81"/>
<dbReference type="eggNOG" id="ENOG502Z8FC">
    <property type="taxonomic scope" value="Bacteria"/>
</dbReference>
<gene>
    <name evidence="2" type="ORF">ADJ77_10330</name>
    <name evidence="3" type="ORF">J5A51_00560</name>
</gene>
<keyword evidence="1" id="KW-0812">Transmembrane</keyword>
<feature type="transmembrane region" description="Helical" evidence="1">
    <location>
        <begin position="173"/>
        <end position="195"/>
    </location>
</feature>
<dbReference type="Proteomes" id="UP000682005">
    <property type="component" value="Chromosome 2"/>
</dbReference>
<feature type="transmembrane region" description="Helical" evidence="1">
    <location>
        <begin position="429"/>
        <end position="451"/>
    </location>
</feature>
<feature type="transmembrane region" description="Helical" evidence="1">
    <location>
        <begin position="215"/>
        <end position="232"/>
    </location>
</feature>
<protein>
    <submittedName>
        <fullName evidence="2">Uncharacterized protein</fullName>
    </submittedName>
</protein>
<feature type="transmembrane region" description="Helical" evidence="1">
    <location>
        <begin position="287"/>
        <end position="305"/>
    </location>
</feature>
<sequence length="499" mass="58309">MTYWEAILTLHTHFRLSNKRAKTWQANNVAKYLYYVLAVFLYGYMAWIGTELARLTAMENLGGYRFIYALLPLLLFFDYIFRYTTDHRLLMYIRPYQLLPLPKHTYTDYLIIRQLVHIKNTYLLFLCVPFGIKTIVPELGALAMTGYTIGLYLLLLVNGQFFQLTQVLTARRLYYWLIPILVYLSIAATAFFFPSAQDYIHRCARIGNAMMKGDVWIYVMVILLLVLLILLNRKILYRHIYKELYATSQTTGSQNSLSLSFFERFNQIGEYLKLETWAILRNKRLRLVFILDTVSIALFCVLILINPENDPIETHSFLYYCFIIYGLAFLTRIMCYEGNYFECLLMQRHSIQTLLLAKYYFYSALLLIPLLIFLPAVILGKISMWEILAYTLFSAGVCYRILFQMAIYNKVTFSMNTTHTGKTSSSPHLHIIVTAVVILSALPIISLGTWWLKLPALSNTILSILGIIFIVTHRRWITGISRQMKEKQHEQLEGFKKSR</sequence>
<feature type="transmembrane region" description="Helical" evidence="1">
    <location>
        <begin position="317"/>
        <end position="338"/>
    </location>
</feature>
<evidence type="ECO:0000256" key="1">
    <source>
        <dbReference type="SAM" id="Phobius"/>
    </source>
</evidence>
<keyword evidence="1" id="KW-1133">Transmembrane helix</keyword>
<accession>A0A0K1NM81</accession>
<dbReference type="InterPro" id="IPR043742">
    <property type="entry name" value="DUF5687"/>
</dbReference>
<dbReference type="STRING" id="1236517.ADJ77_10330"/>
<dbReference type="RefSeq" id="WP_025078151.1">
    <property type="nucleotide sequence ID" value="NZ_BAKO01000009.1"/>
</dbReference>